<dbReference type="AlphaFoldDB" id="A0A087TIT8"/>
<evidence type="ECO:0000256" key="4">
    <source>
        <dbReference type="ARBA" id="ARBA00022676"/>
    </source>
</evidence>
<dbReference type="EC" id="2.4.1.-" evidence="11"/>
<evidence type="ECO:0000256" key="9">
    <source>
        <dbReference type="ARBA" id="ARBA00023136"/>
    </source>
</evidence>
<keyword evidence="7" id="KW-0735">Signal-anchor</keyword>
<dbReference type="GO" id="GO:0046920">
    <property type="term" value="F:alpha-(1-&gt;3)-fucosyltransferase activity"/>
    <property type="evidence" value="ECO:0007669"/>
    <property type="project" value="TreeGrafter"/>
</dbReference>
<name>A0A087TIT8_STEMI</name>
<organism evidence="14 15">
    <name type="scientific">Stegodyphus mimosarum</name>
    <name type="common">African social velvet spider</name>
    <dbReference type="NCBI Taxonomy" id="407821"/>
    <lineage>
        <taxon>Eukaryota</taxon>
        <taxon>Metazoa</taxon>
        <taxon>Ecdysozoa</taxon>
        <taxon>Arthropoda</taxon>
        <taxon>Chelicerata</taxon>
        <taxon>Arachnida</taxon>
        <taxon>Araneae</taxon>
        <taxon>Araneomorphae</taxon>
        <taxon>Entelegynae</taxon>
        <taxon>Eresoidea</taxon>
        <taxon>Eresidae</taxon>
        <taxon>Stegodyphus</taxon>
    </lineage>
</organism>
<keyword evidence="15" id="KW-1185">Reference proteome</keyword>
<keyword evidence="9" id="KW-0472">Membrane</keyword>
<feature type="non-terminal residue" evidence="14">
    <location>
        <position position="190"/>
    </location>
</feature>
<dbReference type="InterPro" id="IPR001503">
    <property type="entry name" value="Glyco_trans_10"/>
</dbReference>
<keyword evidence="11" id="KW-0333">Golgi apparatus</keyword>
<keyword evidence="6 11" id="KW-0812">Transmembrane</keyword>
<feature type="domain" description="Fucosyltransferase C-terminal" evidence="12">
    <location>
        <begin position="152"/>
        <end position="188"/>
    </location>
</feature>
<proteinExistence type="inferred from homology"/>
<dbReference type="InterPro" id="IPR038577">
    <property type="entry name" value="GT10-like_C_sf"/>
</dbReference>
<dbReference type="Proteomes" id="UP000054359">
    <property type="component" value="Unassembled WGS sequence"/>
</dbReference>
<comment type="pathway">
    <text evidence="2">Protein modification; protein glycosylation.</text>
</comment>
<dbReference type="PANTHER" id="PTHR11929:SF198">
    <property type="entry name" value="ALPHA-(1,3)-FUCOSYLTRANSFERASE 11"/>
    <property type="match status" value="1"/>
</dbReference>
<keyword evidence="4 11" id="KW-0328">Glycosyltransferase</keyword>
<dbReference type="UniPathway" id="UPA00378"/>
<evidence type="ECO:0000256" key="10">
    <source>
        <dbReference type="ARBA" id="ARBA00023180"/>
    </source>
</evidence>
<keyword evidence="5 11" id="KW-0808">Transferase</keyword>
<evidence type="ECO:0000256" key="3">
    <source>
        <dbReference type="ARBA" id="ARBA00008919"/>
    </source>
</evidence>
<comment type="similarity">
    <text evidence="3 11">Belongs to the glycosyltransferase 10 family.</text>
</comment>
<keyword evidence="8" id="KW-1133">Transmembrane helix</keyword>
<dbReference type="EMBL" id="KK115399">
    <property type="protein sequence ID" value="KFM65027.1"/>
    <property type="molecule type" value="Genomic_DNA"/>
</dbReference>
<evidence type="ECO:0000259" key="13">
    <source>
        <dbReference type="Pfam" id="PF17039"/>
    </source>
</evidence>
<sequence>MLTIKFISSCENDKNLPVIIWWTNLLYPHEGTKSVIKCNSGKCISSMKKHNVNDSNIYAYMFYGTDFDSSDLPLPRKQNHLWTLLHEESPMNNYIFSHITGIKLFNYTSTFSRYSDYPLTTQFIPSFEYFTERKGMSVDQKNKFRYQGIAPVMYLQSHCNVASDRDRYVKNLMNFIKIDSYGACLHNKNL</sequence>
<evidence type="ECO:0000256" key="2">
    <source>
        <dbReference type="ARBA" id="ARBA00004922"/>
    </source>
</evidence>
<evidence type="ECO:0000256" key="7">
    <source>
        <dbReference type="ARBA" id="ARBA00022968"/>
    </source>
</evidence>
<dbReference type="OrthoDB" id="9993460at2759"/>
<evidence type="ECO:0000256" key="6">
    <source>
        <dbReference type="ARBA" id="ARBA00022692"/>
    </source>
</evidence>
<dbReference type="Gene3D" id="3.40.50.11660">
    <property type="entry name" value="Glycosyl transferase family 10, C-terminal domain"/>
    <property type="match status" value="1"/>
</dbReference>
<evidence type="ECO:0000313" key="15">
    <source>
        <dbReference type="Proteomes" id="UP000054359"/>
    </source>
</evidence>
<dbReference type="STRING" id="407821.A0A087TIT8"/>
<dbReference type="PANTHER" id="PTHR11929">
    <property type="entry name" value="ALPHA- 1,3 -FUCOSYLTRANSFERASE"/>
    <property type="match status" value="1"/>
</dbReference>
<evidence type="ECO:0000256" key="8">
    <source>
        <dbReference type="ARBA" id="ARBA00022989"/>
    </source>
</evidence>
<dbReference type="OMA" id="TSERIEC"/>
<accession>A0A087TIT8</accession>
<evidence type="ECO:0000256" key="11">
    <source>
        <dbReference type="RuleBase" id="RU003832"/>
    </source>
</evidence>
<dbReference type="SUPFAM" id="SSF53756">
    <property type="entry name" value="UDP-Glycosyltransferase/glycogen phosphorylase"/>
    <property type="match status" value="1"/>
</dbReference>
<dbReference type="GO" id="GO:0032580">
    <property type="term" value="C:Golgi cisterna membrane"/>
    <property type="evidence" value="ECO:0007669"/>
    <property type="project" value="UniProtKB-SubCell"/>
</dbReference>
<dbReference type="Pfam" id="PF17039">
    <property type="entry name" value="Glyco_tran_10_N"/>
    <property type="match status" value="1"/>
</dbReference>
<dbReference type="InterPro" id="IPR055270">
    <property type="entry name" value="Glyco_tran_10_C"/>
</dbReference>
<evidence type="ECO:0000259" key="12">
    <source>
        <dbReference type="Pfam" id="PF00852"/>
    </source>
</evidence>
<dbReference type="Pfam" id="PF00852">
    <property type="entry name" value="Glyco_transf_10"/>
    <property type="match status" value="1"/>
</dbReference>
<gene>
    <name evidence="14" type="ORF">X975_12585</name>
</gene>
<comment type="subcellular location">
    <subcellularLocation>
        <location evidence="1 11">Golgi apparatus</location>
        <location evidence="1 11">Golgi stack membrane</location>
        <topology evidence="1 11">Single-pass type II membrane protein</topology>
    </subcellularLocation>
</comment>
<evidence type="ECO:0000256" key="5">
    <source>
        <dbReference type="ARBA" id="ARBA00022679"/>
    </source>
</evidence>
<protein>
    <recommendedName>
        <fullName evidence="11">Fucosyltransferase</fullName>
        <ecNumber evidence="11">2.4.1.-</ecNumber>
    </recommendedName>
</protein>
<evidence type="ECO:0000313" key="14">
    <source>
        <dbReference type="EMBL" id="KFM65027.1"/>
    </source>
</evidence>
<evidence type="ECO:0000256" key="1">
    <source>
        <dbReference type="ARBA" id="ARBA00004447"/>
    </source>
</evidence>
<feature type="domain" description="Fucosyltransferase N-terminal" evidence="13">
    <location>
        <begin position="15"/>
        <end position="117"/>
    </location>
</feature>
<dbReference type="InterPro" id="IPR031481">
    <property type="entry name" value="Glyco_tran_10_N"/>
</dbReference>
<reference evidence="14 15" key="1">
    <citation type="submission" date="2013-11" db="EMBL/GenBank/DDBJ databases">
        <title>Genome sequencing of Stegodyphus mimosarum.</title>
        <authorList>
            <person name="Bechsgaard J."/>
        </authorList>
    </citation>
    <scope>NUCLEOTIDE SEQUENCE [LARGE SCALE GENOMIC DNA]</scope>
</reference>
<keyword evidence="10" id="KW-0325">Glycoprotein</keyword>